<dbReference type="EMBL" id="LUUJ01000062">
    <property type="protein sequence ID" value="OAI18115.1"/>
    <property type="molecule type" value="Genomic_DNA"/>
</dbReference>
<keyword evidence="1" id="KW-0812">Transmembrane</keyword>
<keyword evidence="1" id="KW-0472">Membrane</keyword>
<accession>A0A177NJP1</accession>
<dbReference type="PANTHER" id="PTHR30093">
    <property type="entry name" value="GENERAL SECRETION PATHWAY PROTEIN G"/>
    <property type="match status" value="1"/>
</dbReference>
<comment type="caution">
    <text evidence="2">The sequence shown here is derived from an EMBL/GenBank/DDBJ whole genome shotgun (WGS) entry which is preliminary data.</text>
</comment>
<proteinExistence type="predicted"/>
<feature type="transmembrane region" description="Helical" evidence="1">
    <location>
        <begin position="6"/>
        <end position="30"/>
    </location>
</feature>
<gene>
    <name evidence="2" type="ORF">A1507_10265</name>
</gene>
<evidence type="ECO:0000256" key="1">
    <source>
        <dbReference type="SAM" id="Phobius"/>
    </source>
</evidence>
<sequence>MRKQEGFTLIELMVTVAIVGILAAIAIPSYQDYVMRSRRSDAKGALLGLANALERQFTATNSYCDAGGTGGADSCGTNTNDTGAPSIYATQVPIDGGTATYNLTISAATQNSYTIQAAPTGRQTADKCGTLIINNIGTKSVSGASLDSTACWSK</sequence>
<dbReference type="PROSITE" id="PS00409">
    <property type="entry name" value="PROKAR_NTER_METHYL"/>
    <property type="match status" value="1"/>
</dbReference>
<dbReference type="InterPro" id="IPR045584">
    <property type="entry name" value="Pilin-like"/>
</dbReference>
<dbReference type="InterPro" id="IPR012902">
    <property type="entry name" value="N_methyl_site"/>
</dbReference>
<dbReference type="AlphaFoldDB" id="A0A177NJP1"/>
<dbReference type="RefSeq" id="WP_064040116.1">
    <property type="nucleotide sequence ID" value="NZ_LUUJ01000062.1"/>
</dbReference>
<keyword evidence="1" id="KW-1133">Transmembrane helix</keyword>
<evidence type="ECO:0000313" key="3">
    <source>
        <dbReference type="Proteomes" id="UP000077857"/>
    </source>
</evidence>
<dbReference type="NCBIfam" id="TIGR02532">
    <property type="entry name" value="IV_pilin_GFxxxE"/>
    <property type="match status" value="1"/>
</dbReference>
<dbReference type="Pfam" id="PF07963">
    <property type="entry name" value="N_methyl"/>
    <property type="match status" value="1"/>
</dbReference>
<organism evidence="2 3">
    <name type="scientific">Methylomonas koyamae</name>
    <dbReference type="NCBI Taxonomy" id="702114"/>
    <lineage>
        <taxon>Bacteria</taxon>
        <taxon>Pseudomonadati</taxon>
        <taxon>Pseudomonadota</taxon>
        <taxon>Gammaproteobacteria</taxon>
        <taxon>Methylococcales</taxon>
        <taxon>Methylococcaceae</taxon>
        <taxon>Methylomonas</taxon>
    </lineage>
</organism>
<name>A0A177NJP1_9GAMM</name>
<dbReference type="GO" id="GO:0043683">
    <property type="term" value="P:type IV pilus assembly"/>
    <property type="evidence" value="ECO:0007669"/>
    <property type="project" value="InterPro"/>
</dbReference>
<dbReference type="Pfam" id="PF16732">
    <property type="entry name" value="ComP_DUS"/>
    <property type="match status" value="1"/>
</dbReference>
<dbReference type="SUPFAM" id="SSF54523">
    <property type="entry name" value="Pili subunits"/>
    <property type="match status" value="1"/>
</dbReference>
<reference evidence="2 3" key="1">
    <citation type="submission" date="2016-03" db="EMBL/GenBank/DDBJ databases">
        <authorList>
            <person name="Ploux O."/>
        </authorList>
    </citation>
    <scope>NUCLEOTIDE SEQUENCE [LARGE SCALE GENOMIC DNA]</scope>
    <source>
        <strain evidence="2 3">R-45378</strain>
    </source>
</reference>
<dbReference type="PANTHER" id="PTHR30093:SF47">
    <property type="entry name" value="TYPE IV PILUS NON-CORE MINOR PILIN PILE"/>
    <property type="match status" value="1"/>
</dbReference>
<dbReference type="Proteomes" id="UP000077857">
    <property type="component" value="Unassembled WGS sequence"/>
</dbReference>
<evidence type="ECO:0000313" key="2">
    <source>
        <dbReference type="EMBL" id="OAI18115.1"/>
    </source>
</evidence>
<dbReference type="OrthoDB" id="5296638at2"/>
<dbReference type="Gene3D" id="3.30.700.10">
    <property type="entry name" value="Glycoprotein, Type 4 Pilin"/>
    <property type="match status" value="1"/>
</dbReference>
<dbReference type="InterPro" id="IPR031982">
    <property type="entry name" value="PilE-like"/>
</dbReference>
<protein>
    <submittedName>
        <fullName evidence="2">Pilus assembly protein PilE</fullName>
    </submittedName>
</protein>